<proteinExistence type="predicted"/>
<dbReference type="GO" id="GO:0004559">
    <property type="term" value="F:alpha-mannosidase activity"/>
    <property type="evidence" value="ECO:0007669"/>
    <property type="project" value="InterPro"/>
</dbReference>
<feature type="domain" description="Glycoside hydrolase family 38 N-terminal" evidence="2">
    <location>
        <begin position="29"/>
        <end position="311"/>
    </location>
</feature>
<evidence type="ECO:0000313" key="4">
    <source>
        <dbReference type="Proteomes" id="UP000688137"/>
    </source>
</evidence>
<gene>
    <name evidence="3" type="ORF">PPRIM_AZ9-3.1.T0560244</name>
</gene>
<evidence type="ECO:0000313" key="3">
    <source>
        <dbReference type="EMBL" id="CAD8076627.1"/>
    </source>
</evidence>
<protein>
    <recommendedName>
        <fullName evidence="2">Glycoside hydrolase family 38 N-terminal domain-containing protein</fullName>
    </recommendedName>
</protein>
<dbReference type="AlphaFoldDB" id="A0A8S1M904"/>
<evidence type="ECO:0000259" key="2">
    <source>
        <dbReference type="Pfam" id="PF01074"/>
    </source>
</evidence>
<organism evidence="3 4">
    <name type="scientific">Paramecium primaurelia</name>
    <dbReference type="NCBI Taxonomy" id="5886"/>
    <lineage>
        <taxon>Eukaryota</taxon>
        <taxon>Sar</taxon>
        <taxon>Alveolata</taxon>
        <taxon>Ciliophora</taxon>
        <taxon>Intramacronucleata</taxon>
        <taxon>Oligohymenophorea</taxon>
        <taxon>Peniculida</taxon>
        <taxon>Parameciidae</taxon>
        <taxon>Paramecium</taxon>
    </lineage>
</organism>
<name>A0A8S1M904_PARPR</name>
<dbReference type="OMA" id="MAVEACC"/>
<dbReference type="PANTHER" id="PTHR11607">
    <property type="entry name" value="ALPHA-MANNOSIDASE"/>
    <property type="match status" value="1"/>
</dbReference>
<dbReference type="InterPro" id="IPR050843">
    <property type="entry name" value="Glycosyl_Hydrlase_38"/>
</dbReference>
<dbReference type="InterPro" id="IPR000602">
    <property type="entry name" value="Glyco_hydro_38_N"/>
</dbReference>
<accession>A0A8S1M904</accession>
<dbReference type="GO" id="GO:0006013">
    <property type="term" value="P:mannose metabolic process"/>
    <property type="evidence" value="ECO:0007669"/>
    <property type="project" value="InterPro"/>
</dbReference>
<feature type="signal peptide" evidence="1">
    <location>
        <begin position="1"/>
        <end position="16"/>
    </location>
</feature>
<dbReference type="Proteomes" id="UP000688137">
    <property type="component" value="Unassembled WGS sequence"/>
</dbReference>
<keyword evidence="1" id="KW-0732">Signal</keyword>
<evidence type="ECO:0000256" key="1">
    <source>
        <dbReference type="SAM" id="SignalP"/>
    </source>
</evidence>
<dbReference type="EMBL" id="CAJJDM010000057">
    <property type="protein sequence ID" value="CAD8076627.1"/>
    <property type="molecule type" value="Genomic_DNA"/>
</dbReference>
<reference evidence="3" key="1">
    <citation type="submission" date="2021-01" db="EMBL/GenBank/DDBJ databases">
        <authorList>
            <consortium name="Genoscope - CEA"/>
            <person name="William W."/>
        </authorList>
    </citation>
    <scope>NUCLEOTIDE SEQUENCE</scope>
</reference>
<dbReference type="PANTHER" id="PTHR11607:SF3">
    <property type="entry name" value="LYSOSOMAL ALPHA-MANNOSIDASE"/>
    <property type="match status" value="1"/>
</dbReference>
<keyword evidence="4" id="KW-1185">Reference proteome</keyword>
<comment type="caution">
    <text evidence="3">The sequence shown here is derived from an EMBL/GenBank/DDBJ whole genome shotgun (WGS) entry which is preliminary data.</text>
</comment>
<dbReference type="Pfam" id="PF01074">
    <property type="entry name" value="Glyco_hydro_38N"/>
    <property type="match status" value="1"/>
</dbReference>
<dbReference type="FunFam" id="3.20.110.10:FF:000013">
    <property type="entry name" value="Uncharacterized protein"/>
    <property type="match status" value="1"/>
</dbReference>
<feature type="chain" id="PRO_5035760868" description="Glycoside hydrolase family 38 N-terminal domain-containing protein" evidence="1">
    <location>
        <begin position="17"/>
        <end position="675"/>
    </location>
</feature>
<sequence>MLLIFILIFNIQCNYLGQVSQIRSDLIRVYLFPHSHDDVGWIKTINEYYFDYHGVQQIINSYIEELIKDKSKHFSQVEVAYFKMWWNEQNNTMKDNVKQLIQNQQLEFLSGGWCMNDEATTYYEDIIDQMTLGHKFLLENFNYVPSIGWQIDTFGHSNTQALFSNMMGFNAWFLGRIDHQERLEREKKKELEFVIHSDEENSIFTHINYYGFYSSPQGFDFDISNPKRNYVSNENLEQKSEGLDQYFKQQCKSYRGKILAHTLGMDFEWSNASSYFQQMDLIINRINNNSHKFNMIIEYGTPKQYIQALNQQNISYPFKKKIFFLILIILMNIGQDSSLVDLLLRDMSKELVDIFNKSTYYISTAQHHDAITGAAKQYVINDYLKMIHKAYIKMENQINTFLNYLSNPSSIFDAQCQFNESDKCDSLFDPLCQNQTVIVTIIDTKINIDGQQEYMKMLIPIDLNIKVEDEQGNLIRGDIICINHKCILYIPRQFQIITLYQNNDQTQNLQKLKKIQKYLINFNQIIKFIYQTHQDQVVEHTYLDLMEMLLIMVITYQPFNFQVKQFNKYILKKQLQKFWISRFDNQDIFYIDTFLDSLDISDQQGREILNNMIIFMFFPLTQQFTCLYFFTKNYSFQLYCKFILISKMMISFIQIVMDSNLKNEESITENHGKQK</sequence>